<accession>A0A835IJ12</accession>
<dbReference type="OrthoDB" id="1430750at2759"/>
<organism evidence="3 4">
    <name type="scientific">Coptis chinensis</name>
    <dbReference type="NCBI Taxonomy" id="261450"/>
    <lineage>
        <taxon>Eukaryota</taxon>
        <taxon>Viridiplantae</taxon>
        <taxon>Streptophyta</taxon>
        <taxon>Embryophyta</taxon>
        <taxon>Tracheophyta</taxon>
        <taxon>Spermatophyta</taxon>
        <taxon>Magnoliopsida</taxon>
        <taxon>Ranunculales</taxon>
        <taxon>Ranunculaceae</taxon>
        <taxon>Coptidoideae</taxon>
        <taxon>Coptis</taxon>
    </lineage>
</organism>
<evidence type="ECO:0000313" key="4">
    <source>
        <dbReference type="Proteomes" id="UP000631114"/>
    </source>
</evidence>
<dbReference type="Proteomes" id="UP000631114">
    <property type="component" value="Unassembled WGS sequence"/>
</dbReference>
<comment type="caution">
    <text evidence="3">The sequence shown here is derived from an EMBL/GenBank/DDBJ whole genome shotgun (WGS) entry which is preliminary data.</text>
</comment>
<dbReference type="PANTHER" id="PTHR33018">
    <property type="entry name" value="OS10G0338966 PROTEIN-RELATED"/>
    <property type="match status" value="1"/>
</dbReference>
<reference evidence="3 4" key="1">
    <citation type="submission" date="2020-10" db="EMBL/GenBank/DDBJ databases">
        <title>The Coptis chinensis genome and diversification of protoberbering-type alkaloids.</title>
        <authorList>
            <person name="Wang B."/>
            <person name="Shu S."/>
            <person name="Song C."/>
            <person name="Liu Y."/>
        </authorList>
    </citation>
    <scope>NUCLEOTIDE SEQUENCE [LARGE SCALE GENOMIC DNA]</scope>
    <source>
        <strain evidence="3">HL-2020</strain>
        <tissue evidence="3">Leaf</tissue>
    </source>
</reference>
<keyword evidence="4" id="KW-1185">Reference proteome</keyword>
<gene>
    <name evidence="3" type="ORF">IFM89_039286</name>
</gene>
<name>A0A835IJ12_9MAGN</name>
<evidence type="ECO:0000256" key="1">
    <source>
        <dbReference type="SAM" id="Coils"/>
    </source>
</evidence>
<protein>
    <submittedName>
        <fullName evidence="3">Uncharacterized protein</fullName>
    </submittedName>
</protein>
<feature type="compositionally biased region" description="Basic and acidic residues" evidence="2">
    <location>
        <begin position="547"/>
        <end position="558"/>
    </location>
</feature>
<keyword evidence="1" id="KW-0175">Coiled coil</keyword>
<feature type="coiled-coil region" evidence="1">
    <location>
        <begin position="449"/>
        <end position="476"/>
    </location>
</feature>
<dbReference type="AlphaFoldDB" id="A0A835IJ12"/>
<evidence type="ECO:0000256" key="2">
    <source>
        <dbReference type="SAM" id="MobiDB-lite"/>
    </source>
</evidence>
<evidence type="ECO:0000313" key="3">
    <source>
        <dbReference type="EMBL" id="KAF9617989.1"/>
    </source>
</evidence>
<dbReference type="EMBL" id="JADFTS010000003">
    <property type="protein sequence ID" value="KAF9617989.1"/>
    <property type="molecule type" value="Genomic_DNA"/>
</dbReference>
<feature type="region of interest" description="Disordered" evidence="2">
    <location>
        <begin position="536"/>
        <end position="587"/>
    </location>
</feature>
<dbReference type="PANTHER" id="PTHR33018:SF34">
    <property type="entry name" value="OS02G0472350 PROTEIN"/>
    <property type="match status" value="1"/>
</dbReference>
<proteinExistence type="predicted"/>
<sequence>MASTPLGLGVGVNRVLLWKFKWTQGENSRDTPSTKAEHGDDVHTLEVIPVQTEENSPGHADQSREPTTQFSNAIIQFDPDESTAVQERVMLDLVLANFVPNAMMGVDDSLTIGEEMLYVLDHNRAGTRSGQDKPLQTVNANPLLSPPLTGVVTRAGTRSGQVRVLIQKPNPITFLMGMHIFRVDFLVVLLVYLMKEAAAHQHQFILHVALDIVQDLTWTTSAIMEYIHDGNLGSHKNGIRVVMNEDIESAHPMDKNGKQYVLPNIEYQQVRKWVLTHSSENAEWEEKYQVYLQSQKSRGPRFQVEFTDDGQATGQYLAKHATIVGQVARTHCPPMYKDWAEVLELTKDALWKNVLEEIDLPLIRKECTLRKLNTTWKQKKYELRQVYDKFPTDAERKRNVHVKVIGRDRRGRVRGLGGGVTKTVYHASAPYKEIAQREKRACESSESGYEAVMARLDEADKARKILENEVADLKRQSSGLGNASQGKYFTLESGLSILHRFFHLVHTREEKQKKPKKRLAPFHGLFLFVQSIPPVGRMQPNSTSTRSGKETSHKDSKCPSKPTTSRSTAVAPRSVPSIQEPPRQRTNWVRRNPTITATQDIVVPPLNRDGVLLLCVLDSRLSKDLPSDLQKLQCKNKTNGAEATPVPLEHLKALHLKEATPKVLEELKSLILGRHQLM</sequence>